<evidence type="ECO:0000313" key="3">
    <source>
        <dbReference type="Proteomes" id="UP001177160"/>
    </source>
</evidence>
<dbReference type="EC" id="5.1.2.7" evidence="1"/>
<keyword evidence="1" id="KW-0479">Metal-binding</keyword>
<comment type="cofactor">
    <cofactor evidence="1">
        <name>a divalent metal cation</name>
        <dbReference type="ChEBI" id="CHEBI:60240"/>
    </cofactor>
</comment>
<accession>A0ABT2Y3E8</accession>
<sequence length="493" mass="56226">MSNKNTDFLKALSGIQGVYGSKVYPKSIQQVEDTYVWMQAAPHADELVAYGRLANQFKGQIDDVSGVPVVIAPLTFENGQVLRRLFPFTKPIPVLNKQRSFGLGDRLGLATPGHARVFKQYDAYPIFAQQSIRELTLTHRTYEDVLDAASFGAFKVGFTRGFGADGDHLKKPEDIKYALSLGFTMITLDASDYIRNDVNHMTDEQVRREVQIDDMLKKRYLGHPIQIEHSVVEFSENELNRCVLVYGKAIEFAAKIYQTFFIDQKAEANFELSIDETSTPTTPAQHYFVANELKLRGVKLDTLAPRFCGEFQKGIDYVGDIKQFEVELMVHAAIARHFGYKLSIHSGSDKFSIFTLIGKHTRGHFHVKTAGTNWLEAMRVVSAKAPKLYRDIHAYAISMFGEAQKFYHVTTDLNRIPALETLKDEELPNLFHNNDARQLIHITYGFILNHKNEQGEFVFRNQLFALWRDEAQTYSDMLYAHIGMHLELLYKGF</sequence>
<comment type="caution">
    <text evidence="2">The sequence shown here is derived from an EMBL/GenBank/DDBJ whole genome shotgun (WGS) entry which is preliminary data.</text>
</comment>
<name>A0ABT2Y3E8_9MOLU</name>
<dbReference type="Proteomes" id="UP001177160">
    <property type="component" value="Unassembled WGS sequence"/>
</dbReference>
<dbReference type="HAMAP" id="MF_02243">
    <property type="entry name" value="UxaE"/>
    <property type="match status" value="1"/>
</dbReference>
<organism evidence="2 3">
    <name type="scientific">Paracholeplasma manati</name>
    <dbReference type="NCBI Taxonomy" id="591373"/>
    <lineage>
        <taxon>Bacteria</taxon>
        <taxon>Bacillati</taxon>
        <taxon>Mycoplasmatota</taxon>
        <taxon>Mollicutes</taxon>
        <taxon>Acholeplasmatales</taxon>
        <taxon>Acholeplasmataceae</taxon>
        <taxon>Paracholeplasma</taxon>
    </lineage>
</organism>
<reference evidence="2" key="1">
    <citation type="submission" date="2022-09" db="EMBL/GenBank/DDBJ databases">
        <title>Novel Mycoplasma species identified in domestic and wild animals.</title>
        <authorList>
            <person name="Volokhov D.V."/>
            <person name="Furtak V.A."/>
            <person name="Zagorodnyaya T.A."/>
        </authorList>
    </citation>
    <scope>NUCLEOTIDE SEQUENCE</scope>
    <source>
        <strain evidence="2">Oakley</strain>
    </source>
</reference>
<keyword evidence="1" id="KW-0413">Isomerase</keyword>
<proteinExistence type="inferred from homology"/>
<feature type="binding site" evidence="1">
    <location>
        <position position="345"/>
    </location>
    <ligand>
        <name>a divalent metal cation</name>
        <dbReference type="ChEBI" id="CHEBI:60240"/>
    </ligand>
</feature>
<dbReference type="RefSeq" id="WP_263607374.1">
    <property type="nucleotide sequence ID" value="NZ_JAOVQM010000001.1"/>
</dbReference>
<comment type="catalytic activity">
    <reaction evidence="1">
        <text>keto-D-tagaturonate = keto-D-fructuronate</text>
        <dbReference type="Rhea" id="RHEA:51656"/>
        <dbReference type="ChEBI" id="CHEBI:17886"/>
        <dbReference type="ChEBI" id="CHEBI:59881"/>
        <dbReference type="EC" id="5.1.2.7"/>
    </reaction>
</comment>
<feature type="binding site" evidence="1">
    <location>
        <position position="168"/>
    </location>
    <ligand>
        <name>a divalent metal cation</name>
        <dbReference type="ChEBI" id="CHEBI:60240"/>
    </ligand>
</feature>
<feature type="active site" description="Proton donor" evidence="1">
    <location>
        <position position="271"/>
    </location>
</feature>
<keyword evidence="3" id="KW-1185">Reference proteome</keyword>
<dbReference type="Pfam" id="PF16257">
    <property type="entry name" value="UxaE"/>
    <property type="match status" value="1"/>
</dbReference>
<comment type="similarity">
    <text evidence="1">Belongs to the UxaE family.</text>
</comment>
<feature type="binding site" evidence="1">
    <location>
        <position position="313"/>
    </location>
    <ligand>
        <name>a divalent metal cation</name>
        <dbReference type="ChEBI" id="CHEBI:60240"/>
    </ligand>
</feature>
<evidence type="ECO:0000313" key="2">
    <source>
        <dbReference type="EMBL" id="MCV2231261.1"/>
    </source>
</evidence>
<feature type="active site" description="Proton acceptor" evidence="1">
    <location>
        <position position="167"/>
    </location>
</feature>
<comment type="function">
    <text evidence="1">Catalyzes the epimerization of D-tagaturonate (D-TagA) to D-fructuronate (D-FruA).</text>
</comment>
<dbReference type="EMBL" id="JAOVQM010000001">
    <property type="protein sequence ID" value="MCV2231261.1"/>
    <property type="molecule type" value="Genomic_DNA"/>
</dbReference>
<evidence type="ECO:0000256" key="1">
    <source>
        <dbReference type="HAMAP-Rule" id="MF_02243"/>
    </source>
</evidence>
<gene>
    <name evidence="1" type="primary">uxaE</name>
    <name evidence="2" type="ORF">N7548_00275</name>
</gene>
<protein>
    <recommendedName>
        <fullName evidence="1">Tagaturonate/fructuronate epimerase</fullName>
        <shortName evidence="1">D-TagA/D-FruA epimerase</shortName>
        <ecNumber evidence="1">5.1.2.7</ecNumber>
    </recommendedName>
</protein>
<dbReference type="InterPro" id="IPR032586">
    <property type="entry name" value="UxaE"/>
</dbReference>